<comment type="caution">
    <text evidence="1">The sequence shown here is derived from an EMBL/GenBank/DDBJ whole genome shotgun (WGS) entry which is preliminary data.</text>
</comment>
<accession>A0A081NIQ2</accession>
<name>A0A081NIQ2_9GAMM</name>
<gene>
    <name evidence="1" type="ORF">GZ78_12455</name>
</gene>
<evidence type="ECO:0000313" key="1">
    <source>
        <dbReference type="EMBL" id="KEQ18325.1"/>
    </source>
</evidence>
<dbReference type="OrthoDB" id="6198126at2"/>
<keyword evidence="2" id="KW-1185">Reference proteome</keyword>
<proteinExistence type="predicted"/>
<reference evidence="1 2" key="1">
    <citation type="submission" date="2014-06" db="EMBL/GenBank/DDBJ databases">
        <title>Whole Genome Sequences of Three Symbiotic Endozoicomonas Bacteria.</title>
        <authorList>
            <person name="Neave M.J."/>
            <person name="Apprill A."/>
            <person name="Voolstra C.R."/>
        </authorList>
    </citation>
    <scope>NUCLEOTIDE SEQUENCE [LARGE SCALE GENOMIC DNA]</scope>
    <source>
        <strain evidence="1 2">DSM 25634</strain>
    </source>
</reference>
<organism evidence="1 2">
    <name type="scientific">Endozoicomonas numazuensis</name>
    <dbReference type="NCBI Taxonomy" id="1137799"/>
    <lineage>
        <taxon>Bacteria</taxon>
        <taxon>Pseudomonadati</taxon>
        <taxon>Pseudomonadota</taxon>
        <taxon>Gammaproteobacteria</taxon>
        <taxon>Oceanospirillales</taxon>
        <taxon>Endozoicomonadaceae</taxon>
        <taxon>Endozoicomonas</taxon>
    </lineage>
</organism>
<dbReference type="RefSeq" id="WP_034835524.1">
    <property type="nucleotide sequence ID" value="NZ_JOKH01000002.1"/>
</dbReference>
<protein>
    <submittedName>
        <fullName evidence="1">Uncharacterized protein</fullName>
    </submittedName>
</protein>
<dbReference type="AlphaFoldDB" id="A0A081NIQ2"/>
<dbReference type="EMBL" id="JOKH01000002">
    <property type="protein sequence ID" value="KEQ18325.1"/>
    <property type="molecule type" value="Genomic_DNA"/>
</dbReference>
<sequence length="75" mass="8583">MSETTIPSATIVSILNVEDEAMRAFYISLTCNQSVDEYIQDQHLYFSSRQVEGVFLSHLLALTELALDRCFLHTR</sequence>
<evidence type="ECO:0000313" key="2">
    <source>
        <dbReference type="Proteomes" id="UP000028073"/>
    </source>
</evidence>
<dbReference type="Proteomes" id="UP000028073">
    <property type="component" value="Unassembled WGS sequence"/>
</dbReference>